<dbReference type="RefSeq" id="WP_239672177.1">
    <property type="nucleotide sequence ID" value="NZ_CP049742.1"/>
</dbReference>
<accession>A0A7S8CCK5</accession>
<dbReference type="AlphaFoldDB" id="A0A7S8CCK5"/>
<keyword evidence="1" id="KW-1133">Transmembrane helix</keyword>
<feature type="transmembrane region" description="Helical" evidence="1">
    <location>
        <begin position="97"/>
        <end position="118"/>
    </location>
</feature>
<evidence type="ECO:0000313" key="3">
    <source>
        <dbReference type="Proteomes" id="UP000593626"/>
    </source>
</evidence>
<reference evidence="2 3" key="1">
    <citation type="submission" date="2019-07" db="EMBL/GenBank/DDBJ databases">
        <title>Genome sequence of 2 isolates from Red Sea Mangroves.</title>
        <authorList>
            <person name="Sefrji F."/>
            <person name="Michoud G."/>
            <person name="Merlino G."/>
            <person name="Daffonchio D."/>
        </authorList>
    </citation>
    <scope>NUCLEOTIDE SEQUENCE [LARGE SCALE GENOMIC DNA]</scope>
    <source>
        <strain evidence="2 3">R1DC41</strain>
    </source>
</reference>
<dbReference type="Proteomes" id="UP000593626">
    <property type="component" value="Chromosome"/>
</dbReference>
<proteinExistence type="predicted"/>
<feature type="transmembrane region" description="Helical" evidence="1">
    <location>
        <begin position="64"/>
        <end position="85"/>
    </location>
</feature>
<dbReference type="KEGG" id="mcui:G8O30_11390"/>
<sequence>MGIILFISFIIIVALGITNREEVMISVRSSSTIFKIGVFTLVTGIIFLISGGILGFGELSIINSIISICFLVTLLCLMIGILKFISLTSFSFNRKVGIFSLITGFVFAVMSQNVPFFSPYYSITYIFYIVAVLSLIVDVYKFIFGTSSQQDKISEVSTRE</sequence>
<organism evidence="2 3">
    <name type="scientific">Mangrovibacillus cuniculi</name>
    <dbReference type="NCBI Taxonomy" id="2593652"/>
    <lineage>
        <taxon>Bacteria</taxon>
        <taxon>Bacillati</taxon>
        <taxon>Bacillota</taxon>
        <taxon>Bacilli</taxon>
        <taxon>Bacillales</taxon>
        <taxon>Bacillaceae</taxon>
        <taxon>Mangrovibacillus</taxon>
    </lineage>
</organism>
<gene>
    <name evidence="2" type="ORF">G8O30_11390</name>
</gene>
<feature type="transmembrane region" description="Helical" evidence="1">
    <location>
        <begin position="125"/>
        <end position="144"/>
    </location>
</feature>
<name>A0A7S8CCK5_9BACI</name>
<feature type="transmembrane region" description="Helical" evidence="1">
    <location>
        <begin position="36"/>
        <end position="57"/>
    </location>
</feature>
<dbReference type="EMBL" id="CP049742">
    <property type="protein sequence ID" value="QPC47507.1"/>
    <property type="molecule type" value="Genomic_DNA"/>
</dbReference>
<evidence type="ECO:0000313" key="2">
    <source>
        <dbReference type="EMBL" id="QPC47507.1"/>
    </source>
</evidence>
<keyword evidence="1" id="KW-0472">Membrane</keyword>
<evidence type="ECO:0000256" key="1">
    <source>
        <dbReference type="SAM" id="Phobius"/>
    </source>
</evidence>
<protein>
    <submittedName>
        <fullName evidence="2">Uncharacterized protein</fullName>
    </submittedName>
</protein>
<keyword evidence="3" id="KW-1185">Reference proteome</keyword>
<keyword evidence="1" id="KW-0812">Transmembrane</keyword>